<dbReference type="SUPFAM" id="SSF81653">
    <property type="entry name" value="Calcium ATPase, transduction domain A"/>
    <property type="match status" value="1"/>
</dbReference>
<evidence type="ECO:0000256" key="3">
    <source>
        <dbReference type="ARBA" id="ARBA00022741"/>
    </source>
</evidence>
<keyword evidence="2 9" id="KW-0812">Transmembrane</keyword>
<evidence type="ECO:0000256" key="8">
    <source>
        <dbReference type="SAM" id="MobiDB-lite"/>
    </source>
</evidence>
<dbReference type="PRINTS" id="PR00120">
    <property type="entry name" value="HATPASE"/>
</dbReference>
<reference evidence="11 12" key="1">
    <citation type="submission" date="2024-02" db="EMBL/GenBank/DDBJ databases">
        <authorList>
            <person name="Chen Y."/>
            <person name="Shah S."/>
            <person name="Dougan E. K."/>
            <person name="Thang M."/>
            <person name="Chan C."/>
        </authorList>
    </citation>
    <scope>NUCLEOTIDE SEQUENCE [LARGE SCALE GENOMIC DNA]</scope>
</reference>
<sequence length="1205" mass="129126">MADAPLLSGAMPQPQGGGTFSPPEGLSSLEAAGRLRKDGPNELDPPQEEPFLRILLRQAQSVFFLLSFLAAVLCHSSGDSSRAAILLGLVVTVLLSNTFGEYSGQDAGKALSKMTAPRCRCLRDGQVVELEAKTLVPGDVVPLTTGDVIPADMVLLEAVDLKTNESILTGEPRDVSKSTETDTSDAPFRSHMVYSATSVTSGHGKGEVVDTGMRTQLGIIAKRLQESKTLMDKSPLMVSVNVLGRTLSLVVVFVMLAATSLAFVSKYEDPAKPCPSEDSKCFLKSAVLRALIMSVSVVPHGLPMVLMVMMRVSSKKMAEKGGLVMKLSAVDYIAATTVICSDKTGTLTEGKMTAAMLTAVCHSGAEAAAGGSSQESILSFYPLKGFSPEGGLYPHSQLHDDLRFQLDAGEAGAAGGAGAADLDLAQPGGKPTSLDGLMAQTHLACAFLASHQTSLSQNSDGIWEVTGNMTDGALRVAAAKAGYHEARAHGALLQAHAPVSELEVPFSSRRKMMATVHVLSEARLGSFIRCPENCTHLAIVKGAPEQLIEKVGSIPRHSSGELQVPGGALASADRQKLWQQNQMLAEKALRSLLLVLRPLSPADVQAMCSAATVDERLKIIWNDPAMACPLSLWGIYDPPRASVPSSIRTCQEAGIRVVMITGDQQATAAAIGKQIGLLQPHDDETVAASCAELHEPVRLQPDRRLSRQAQELLSAAPPRAVSRGSAARGSTGSSKPGSRRLSIHDQRGPQDPEPEFKSEEDLLEITSRVKCFARAQPSDKVAIVESLRAAGHIVAMTGDGVNDAPALKAADVGVAMGITGTAVTKNASDLILLDDNFSTIQLAIEEGRRIFGNAQKYLTVNLSMKFAELTSLLLSMTLGVPPVLKPTPQLLNMAITHGASTLCLAFELAEPYAMKVPPRDVKKGLVSKTQVLLRMVPFVIFFPVAVYSSLLLGCSGSIGYVTNQALMGSSKVTDVKNGLSVCEHAGWEDANGHYEADSRPFHCSCRVAEGLWQARVVDQWGSSQVLDPRMDFSKNLWELSIDNGDWKGQAGLVMPCARDVSRWCWKDSEVRPVLRISCMDHGLRLAQTMSFVTIMFGELLAIMCFRSEKSVLRMAFFQNAWFNSTFLCNLLTMCLLVYVPPLAKLLEFVPLSPIQLATAMACSLCVLLACEIGKIFYISSQSKIYKAQQEKALILSGRQSPKDMV</sequence>
<dbReference type="InterPro" id="IPR001757">
    <property type="entry name" value="P_typ_ATPase"/>
</dbReference>
<evidence type="ECO:0000256" key="5">
    <source>
        <dbReference type="ARBA" id="ARBA00022967"/>
    </source>
</evidence>
<dbReference type="InterPro" id="IPR008250">
    <property type="entry name" value="ATPase_P-typ_transduc_dom_A_sf"/>
</dbReference>
<dbReference type="InterPro" id="IPR006068">
    <property type="entry name" value="ATPase_P-typ_cation-transptr_C"/>
</dbReference>
<accession>A0ABP0KHY5</accession>
<evidence type="ECO:0000313" key="11">
    <source>
        <dbReference type="EMBL" id="CAK9025863.1"/>
    </source>
</evidence>
<dbReference type="InterPro" id="IPR036412">
    <property type="entry name" value="HAD-like_sf"/>
</dbReference>
<dbReference type="InterPro" id="IPR023299">
    <property type="entry name" value="ATPase_P-typ_cyto_dom_N"/>
</dbReference>
<feature type="transmembrane region" description="Helical" evidence="9">
    <location>
        <begin position="1126"/>
        <end position="1143"/>
    </location>
</feature>
<dbReference type="PANTHER" id="PTHR43294:SF20">
    <property type="entry name" value="P-TYPE ATPASE"/>
    <property type="match status" value="1"/>
</dbReference>
<dbReference type="InterPro" id="IPR023298">
    <property type="entry name" value="ATPase_P-typ_TM_dom_sf"/>
</dbReference>
<dbReference type="InterPro" id="IPR050510">
    <property type="entry name" value="Cation_transp_ATPase_P-type"/>
</dbReference>
<feature type="transmembrane region" description="Helical" evidence="9">
    <location>
        <begin position="247"/>
        <end position="267"/>
    </location>
</feature>
<feature type="compositionally biased region" description="Low complexity" evidence="8">
    <location>
        <begin position="714"/>
        <end position="734"/>
    </location>
</feature>
<dbReference type="SUPFAM" id="SSF81660">
    <property type="entry name" value="Metal cation-transporting ATPase, ATP-binding domain N"/>
    <property type="match status" value="1"/>
</dbReference>
<keyword evidence="5" id="KW-1278">Translocase</keyword>
<name>A0ABP0KHY5_9DINO</name>
<dbReference type="Gene3D" id="3.40.50.1000">
    <property type="entry name" value="HAD superfamily/HAD-like"/>
    <property type="match status" value="2"/>
</dbReference>
<gene>
    <name evidence="11" type="ORF">SCF082_LOCUS17261</name>
</gene>
<dbReference type="Pfam" id="PF00690">
    <property type="entry name" value="Cation_ATPase_N"/>
    <property type="match status" value="1"/>
</dbReference>
<dbReference type="SFLD" id="SFLDF00027">
    <property type="entry name" value="p-type_atpase"/>
    <property type="match status" value="1"/>
</dbReference>
<dbReference type="Gene3D" id="1.20.1110.10">
    <property type="entry name" value="Calcium-transporting ATPase, transmembrane domain"/>
    <property type="match status" value="3"/>
</dbReference>
<dbReference type="SFLD" id="SFLDS00003">
    <property type="entry name" value="Haloacid_Dehalogenase"/>
    <property type="match status" value="1"/>
</dbReference>
<dbReference type="SUPFAM" id="SSF81665">
    <property type="entry name" value="Calcium ATPase, transmembrane domain M"/>
    <property type="match status" value="1"/>
</dbReference>
<dbReference type="Gene3D" id="3.40.1110.10">
    <property type="entry name" value="Calcium-transporting ATPase, cytoplasmic domain N"/>
    <property type="match status" value="2"/>
</dbReference>
<feature type="transmembrane region" description="Helical" evidence="9">
    <location>
        <begin position="1155"/>
        <end position="1177"/>
    </location>
</feature>
<comment type="subcellular location">
    <subcellularLocation>
        <location evidence="1">Membrane</location>
        <topology evidence="1">Multi-pass membrane protein</topology>
    </subcellularLocation>
</comment>
<dbReference type="PANTHER" id="PTHR43294">
    <property type="entry name" value="SODIUM/POTASSIUM-TRANSPORTING ATPASE SUBUNIT ALPHA"/>
    <property type="match status" value="1"/>
</dbReference>
<feature type="region of interest" description="Disordered" evidence="8">
    <location>
        <begin position="1"/>
        <end position="29"/>
    </location>
</feature>
<keyword evidence="12" id="KW-1185">Reference proteome</keyword>
<comment type="caution">
    <text evidence="11">The sequence shown here is derived from an EMBL/GenBank/DDBJ whole genome shotgun (WGS) entry which is preliminary data.</text>
</comment>
<evidence type="ECO:0000256" key="7">
    <source>
        <dbReference type="ARBA" id="ARBA00023136"/>
    </source>
</evidence>
<evidence type="ECO:0000256" key="9">
    <source>
        <dbReference type="SAM" id="Phobius"/>
    </source>
</evidence>
<evidence type="ECO:0000313" key="12">
    <source>
        <dbReference type="Proteomes" id="UP001642464"/>
    </source>
</evidence>
<protein>
    <submittedName>
        <fullName evidence="11">Endoplasmic reticulum-type</fullName>
    </submittedName>
</protein>
<evidence type="ECO:0000256" key="6">
    <source>
        <dbReference type="ARBA" id="ARBA00022989"/>
    </source>
</evidence>
<dbReference type="Pfam" id="PF00689">
    <property type="entry name" value="Cation_ATPase_C"/>
    <property type="match status" value="1"/>
</dbReference>
<keyword evidence="6 9" id="KW-1133">Transmembrane helix</keyword>
<keyword evidence="7 9" id="KW-0472">Membrane</keyword>
<dbReference type="SFLD" id="SFLDG00002">
    <property type="entry name" value="C1.7:_P-type_atpase_like"/>
    <property type="match status" value="1"/>
</dbReference>
<evidence type="ECO:0000256" key="2">
    <source>
        <dbReference type="ARBA" id="ARBA00022692"/>
    </source>
</evidence>
<keyword evidence="4" id="KW-0067">ATP-binding</keyword>
<evidence type="ECO:0000256" key="1">
    <source>
        <dbReference type="ARBA" id="ARBA00004141"/>
    </source>
</evidence>
<dbReference type="Pfam" id="PF13246">
    <property type="entry name" value="Cation_ATPase"/>
    <property type="match status" value="1"/>
</dbReference>
<feature type="region of interest" description="Disordered" evidence="8">
    <location>
        <begin position="713"/>
        <end position="759"/>
    </location>
</feature>
<dbReference type="EMBL" id="CAXAMM010011336">
    <property type="protein sequence ID" value="CAK9025863.1"/>
    <property type="molecule type" value="Genomic_DNA"/>
</dbReference>
<dbReference type="InterPro" id="IPR018303">
    <property type="entry name" value="ATPase_P-typ_P_site"/>
</dbReference>
<dbReference type="PRINTS" id="PR00119">
    <property type="entry name" value="CATATPASE"/>
</dbReference>
<proteinExistence type="predicted"/>
<feature type="compositionally biased region" description="Basic and acidic residues" evidence="8">
    <location>
        <begin position="742"/>
        <end position="759"/>
    </location>
</feature>
<dbReference type="SMART" id="SM00831">
    <property type="entry name" value="Cation_ATPase_N"/>
    <property type="match status" value="1"/>
</dbReference>
<keyword evidence="3" id="KW-0547">Nucleotide-binding</keyword>
<dbReference type="PROSITE" id="PS00154">
    <property type="entry name" value="ATPASE_E1_E2"/>
    <property type="match status" value="1"/>
</dbReference>
<feature type="transmembrane region" description="Helical" evidence="9">
    <location>
        <begin position="287"/>
        <end position="310"/>
    </location>
</feature>
<dbReference type="InterPro" id="IPR023214">
    <property type="entry name" value="HAD_sf"/>
</dbReference>
<organism evidence="11 12">
    <name type="scientific">Durusdinium trenchii</name>
    <dbReference type="NCBI Taxonomy" id="1381693"/>
    <lineage>
        <taxon>Eukaryota</taxon>
        <taxon>Sar</taxon>
        <taxon>Alveolata</taxon>
        <taxon>Dinophyceae</taxon>
        <taxon>Suessiales</taxon>
        <taxon>Symbiodiniaceae</taxon>
        <taxon>Durusdinium</taxon>
    </lineage>
</organism>
<dbReference type="Proteomes" id="UP001642464">
    <property type="component" value="Unassembled WGS sequence"/>
</dbReference>
<feature type="transmembrane region" description="Helical" evidence="9">
    <location>
        <begin position="931"/>
        <end position="952"/>
    </location>
</feature>
<dbReference type="SUPFAM" id="SSF56784">
    <property type="entry name" value="HAD-like"/>
    <property type="match status" value="1"/>
</dbReference>
<dbReference type="NCBIfam" id="TIGR01494">
    <property type="entry name" value="ATPase_P-type"/>
    <property type="match status" value="2"/>
</dbReference>
<dbReference type="InterPro" id="IPR059000">
    <property type="entry name" value="ATPase_P-type_domA"/>
</dbReference>
<dbReference type="Pfam" id="PF00122">
    <property type="entry name" value="E1-E2_ATPase"/>
    <property type="match status" value="1"/>
</dbReference>
<feature type="domain" description="Cation-transporting P-type ATPase N-terminal" evidence="10">
    <location>
        <begin position="16"/>
        <end position="79"/>
    </location>
</feature>
<dbReference type="InterPro" id="IPR004014">
    <property type="entry name" value="ATPase_P-typ_cation-transptr_N"/>
</dbReference>
<dbReference type="Gene3D" id="2.70.150.10">
    <property type="entry name" value="Calcium-transporting ATPase, cytoplasmic transduction domain A"/>
    <property type="match status" value="1"/>
</dbReference>
<dbReference type="InterPro" id="IPR044492">
    <property type="entry name" value="P_typ_ATPase_HD_dom"/>
</dbReference>
<evidence type="ECO:0000256" key="4">
    <source>
        <dbReference type="ARBA" id="ARBA00022840"/>
    </source>
</evidence>
<evidence type="ECO:0000259" key="10">
    <source>
        <dbReference type="SMART" id="SM00831"/>
    </source>
</evidence>